<dbReference type="InterPro" id="IPR050582">
    <property type="entry name" value="HAD-like_SerB"/>
</dbReference>
<dbReference type="EMBL" id="AP024085">
    <property type="protein sequence ID" value="BCL56605.1"/>
    <property type="molecule type" value="Genomic_DNA"/>
</dbReference>
<protein>
    <submittedName>
        <fullName evidence="7">HAD-IB family hydrolase</fullName>
    </submittedName>
    <submittedName>
        <fullName evidence="5">Phosphoserine phosphatase</fullName>
    </submittedName>
</protein>
<keyword evidence="3 7" id="KW-0378">Hydrolase</keyword>
<dbReference type="SUPFAM" id="SSF56784">
    <property type="entry name" value="HAD-like"/>
    <property type="match status" value="1"/>
</dbReference>
<proteinExistence type="inferred from homology"/>
<reference evidence="7 8" key="1">
    <citation type="journal article" date="2019" name="Int. J. Syst. Evol. Microbiol.">
        <title>Faecalibacillus intestinalis gen. nov., sp. nov. and Faecalibacillus faecis sp. nov., isolated from human faeces.</title>
        <authorList>
            <person name="Seo B."/>
            <person name="Jeon K."/>
            <person name="Baek I."/>
            <person name="Lee Y.M."/>
            <person name="Baek K."/>
            <person name="Ko G."/>
        </authorList>
    </citation>
    <scope>NUCLEOTIDE SEQUENCE [LARGE SCALE GENOMIC DNA]</scope>
    <source>
        <strain evidence="7 8">SNUG30099</strain>
    </source>
</reference>
<evidence type="ECO:0000256" key="4">
    <source>
        <dbReference type="ARBA" id="ARBA00022842"/>
    </source>
</evidence>
<reference evidence="6" key="4">
    <citation type="submission" date="2022-06" db="EMBL/GenBank/DDBJ databases">
        <title>Isolation of gut microbiota from human fecal samples.</title>
        <authorList>
            <person name="Pamer E.G."/>
            <person name="Barat B."/>
            <person name="Waligurski E."/>
            <person name="Medina S."/>
            <person name="Paddock L."/>
            <person name="Mostad J."/>
        </authorList>
    </citation>
    <scope>NUCLEOTIDE SEQUENCE</scope>
    <source>
        <strain evidence="6">DFI.6.24</strain>
    </source>
</reference>
<dbReference type="GO" id="GO:0016787">
    <property type="term" value="F:hydrolase activity"/>
    <property type="evidence" value="ECO:0007669"/>
    <property type="project" value="UniProtKB-KW"/>
</dbReference>
<gene>
    <name evidence="7" type="ORF">C7U54_12415</name>
    <name evidence="5" type="ORF">Fi14EGH31_03170</name>
    <name evidence="6" type="ORF">NE542_06990</name>
</gene>
<dbReference type="GO" id="GO:0046872">
    <property type="term" value="F:metal ion binding"/>
    <property type="evidence" value="ECO:0007669"/>
    <property type="project" value="UniProtKB-KW"/>
</dbReference>
<dbReference type="Proteomes" id="UP000593842">
    <property type="component" value="Chromosome"/>
</dbReference>
<reference evidence="9" key="3">
    <citation type="submission" date="2020-09" db="EMBL/GenBank/DDBJ databases">
        <title>Complete genome sequencing of Faecalibacillus intestinalis strain 14EGH31.</title>
        <authorList>
            <person name="Sakamoto M."/>
            <person name="Murakami T."/>
            <person name="Mori H."/>
        </authorList>
    </citation>
    <scope>NUCLEOTIDE SEQUENCE [LARGE SCALE GENOMIC DNA]</scope>
    <source>
        <strain evidence="9">14EGH31</strain>
    </source>
</reference>
<evidence type="ECO:0000313" key="7">
    <source>
        <dbReference type="EMBL" id="PST37228.1"/>
    </source>
</evidence>
<dbReference type="PANTHER" id="PTHR43344">
    <property type="entry name" value="PHOSPHOSERINE PHOSPHATASE"/>
    <property type="match status" value="1"/>
</dbReference>
<dbReference type="Proteomes" id="UP000240974">
    <property type="component" value="Unassembled WGS sequence"/>
</dbReference>
<dbReference type="RefSeq" id="WP_107030504.1">
    <property type="nucleotide sequence ID" value="NZ_AP024085.1"/>
</dbReference>
<keyword evidence="4" id="KW-0460">Magnesium</keyword>
<dbReference type="Proteomes" id="UP001204814">
    <property type="component" value="Unassembled WGS sequence"/>
</dbReference>
<sequence length="206" mass="24214">MLTKFAFFDFDDTLIHGDSGGKLLKYYLKKHPLSVFKLFKVVYHYALYLLKIEPLNKAKSAWLYPLDKMSDQEIEKFYQEVLEPCYYLNVIEELKKKKAEGYTIYICSASVEAYLRFCKLPVDEILGTKTVIKDGKYTSQMIGKNCKNEEKVKRIQEVIKNHNLEIDYDLSYAYSDSLHDIPMLKMVKNRIKIDTKDGHMSTFEIE</sequence>
<dbReference type="InterPro" id="IPR036412">
    <property type="entry name" value="HAD-like_sf"/>
</dbReference>
<accession>A0A2T3FPL9</accession>
<evidence type="ECO:0000256" key="2">
    <source>
        <dbReference type="ARBA" id="ARBA00022723"/>
    </source>
</evidence>
<comment type="similarity">
    <text evidence="1">Belongs to the HAD-like hydrolase superfamily. SerB family.</text>
</comment>
<dbReference type="Pfam" id="PF12710">
    <property type="entry name" value="HAD"/>
    <property type="match status" value="1"/>
</dbReference>
<evidence type="ECO:0000313" key="8">
    <source>
        <dbReference type="Proteomes" id="UP000240974"/>
    </source>
</evidence>
<dbReference type="InterPro" id="IPR023214">
    <property type="entry name" value="HAD_sf"/>
</dbReference>
<keyword evidence="8" id="KW-1185">Reference proteome</keyword>
<evidence type="ECO:0000313" key="5">
    <source>
        <dbReference type="EMBL" id="BCL56605.1"/>
    </source>
</evidence>
<evidence type="ECO:0000256" key="1">
    <source>
        <dbReference type="ARBA" id="ARBA00009184"/>
    </source>
</evidence>
<evidence type="ECO:0000313" key="6">
    <source>
        <dbReference type="EMBL" id="MCQ5061577.1"/>
    </source>
</evidence>
<evidence type="ECO:0000256" key="3">
    <source>
        <dbReference type="ARBA" id="ARBA00022801"/>
    </source>
</evidence>
<name>A0A2T3FPL9_9FIRM</name>
<evidence type="ECO:0000313" key="9">
    <source>
        <dbReference type="Proteomes" id="UP000593842"/>
    </source>
</evidence>
<dbReference type="Gene3D" id="3.40.50.1000">
    <property type="entry name" value="HAD superfamily/HAD-like"/>
    <property type="match status" value="1"/>
</dbReference>
<reference evidence="5" key="2">
    <citation type="journal article" date="2020" name="Microbiol. Resour. Announc.">
        <title>Complete Genome Sequence of Faecalibacillus intestinalis JCM 34082, Isolated from Feces from a Healthy Japanese Female.</title>
        <authorList>
            <person name="Sakamoto M."/>
            <person name="Ikeyama N."/>
            <person name="Toyoda A."/>
            <person name="Murakami T."/>
            <person name="Mori H."/>
            <person name="Ohkuma M."/>
        </authorList>
    </citation>
    <scope>NUCLEOTIDE SEQUENCE</scope>
    <source>
        <strain evidence="5">14EGH31</strain>
    </source>
</reference>
<dbReference type="PANTHER" id="PTHR43344:SF13">
    <property type="entry name" value="PHOSPHATASE RV3661-RELATED"/>
    <property type="match status" value="1"/>
</dbReference>
<keyword evidence="2" id="KW-0479">Metal-binding</keyword>
<organism evidence="7 8">
    <name type="scientific">Faecalibacillus intestinalis</name>
    <dbReference type="NCBI Taxonomy" id="1982626"/>
    <lineage>
        <taxon>Bacteria</taxon>
        <taxon>Bacillati</taxon>
        <taxon>Bacillota</taxon>
        <taxon>Erysipelotrichia</taxon>
        <taxon>Erysipelotrichales</taxon>
        <taxon>Coprobacillaceae</taxon>
        <taxon>Faecalibacillus</taxon>
    </lineage>
</organism>
<dbReference type="EMBL" id="JANGBO010000005">
    <property type="protein sequence ID" value="MCQ5061577.1"/>
    <property type="molecule type" value="Genomic_DNA"/>
</dbReference>
<dbReference type="Gene3D" id="1.20.1440.100">
    <property type="entry name" value="SG protein - dephosphorylation function"/>
    <property type="match status" value="1"/>
</dbReference>
<dbReference type="AlphaFoldDB" id="A0A2T3FPL9"/>
<dbReference type="GeneID" id="70578732"/>
<dbReference type="EMBL" id="PYLQ01000023">
    <property type="protein sequence ID" value="PST37228.1"/>
    <property type="molecule type" value="Genomic_DNA"/>
</dbReference>
<dbReference type="KEGG" id="fit:Fi14EGH31_03170"/>
<dbReference type="NCBIfam" id="TIGR01488">
    <property type="entry name" value="HAD-SF-IB"/>
    <property type="match status" value="1"/>
</dbReference>
<dbReference type="InterPro" id="IPR006385">
    <property type="entry name" value="HAD_hydro_SerB1"/>
</dbReference>
<dbReference type="NCBIfam" id="TIGR01490">
    <property type="entry name" value="HAD-SF-IB-hyp1"/>
    <property type="match status" value="1"/>
</dbReference>